<evidence type="ECO:0000313" key="1">
    <source>
        <dbReference type="EMBL" id="MBL1114280.1"/>
    </source>
</evidence>
<proteinExistence type="predicted"/>
<protein>
    <submittedName>
        <fullName evidence="1">Uncharacterized protein</fullName>
    </submittedName>
</protein>
<name>A0ABS1PQK6_9ACTN</name>
<comment type="caution">
    <text evidence="1">The sequence shown here is derived from an EMBL/GenBank/DDBJ whole genome shotgun (WGS) entry which is preliminary data.</text>
</comment>
<dbReference type="EMBL" id="JAERRG010000006">
    <property type="protein sequence ID" value="MBL1114280.1"/>
    <property type="molecule type" value="Genomic_DNA"/>
</dbReference>
<keyword evidence="2" id="KW-1185">Reference proteome</keyword>
<dbReference type="Proteomes" id="UP000621510">
    <property type="component" value="Unassembled WGS sequence"/>
</dbReference>
<dbReference type="RefSeq" id="WP_201852255.1">
    <property type="nucleotide sequence ID" value="NZ_JAERRG010000006.1"/>
</dbReference>
<evidence type="ECO:0000313" key="2">
    <source>
        <dbReference type="Proteomes" id="UP000621510"/>
    </source>
</evidence>
<reference evidence="1 2" key="1">
    <citation type="submission" date="2021-01" db="EMBL/GenBank/DDBJ databases">
        <title>WGS of actinomycetes isolated from Thailand.</title>
        <authorList>
            <person name="Thawai C."/>
        </authorList>
    </citation>
    <scope>NUCLEOTIDE SEQUENCE [LARGE SCALE GENOMIC DNA]</scope>
    <source>
        <strain evidence="1 2">CA3R110</strain>
    </source>
</reference>
<gene>
    <name evidence="1" type="ORF">JK364_18040</name>
</gene>
<accession>A0ABS1PQK6</accession>
<sequence length="46" mass="5133">MTEIFPRLSHVGIDYVWGGSVGFSYDRIPHAGQAAGAYYKAKDRLM</sequence>
<organism evidence="1 2">
    <name type="scientific">Streptomyces endocoffeicus</name>
    <dbReference type="NCBI Taxonomy" id="2898945"/>
    <lineage>
        <taxon>Bacteria</taxon>
        <taxon>Bacillati</taxon>
        <taxon>Actinomycetota</taxon>
        <taxon>Actinomycetes</taxon>
        <taxon>Kitasatosporales</taxon>
        <taxon>Streptomycetaceae</taxon>
        <taxon>Streptomyces</taxon>
    </lineage>
</organism>